<dbReference type="EMBL" id="JBHSIT010000005">
    <property type="protein sequence ID" value="MFC4909739.1"/>
    <property type="molecule type" value="Genomic_DNA"/>
</dbReference>
<evidence type="ECO:0000256" key="2">
    <source>
        <dbReference type="ARBA" id="ARBA00023015"/>
    </source>
</evidence>
<dbReference type="InterPro" id="IPR005119">
    <property type="entry name" value="LysR_subst-bd"/>
</dbReference>
<accession>A0ABV9U1J8</accession>
<comment type="caution">
    <text evidence="6">The sequence shown here is derived from an EMBL/GenBank/DDBJ whole genome shotgun (WGS) entry which is preliminary data.</text>
</comment>
<evidence type="ECO:0000259" key="5">
    <source>
        <dbReference type="PROSITE" id="PS50931"/>
    </source>
</evidence>
<dbReference type="PANTHER" id="PTHR30346:SF0">
    <property type="entry name" value="HCA OPERON TRANSCRIPTIONAL ACTIVATOR HCAR"/>
    <property type="match status" value="1"/>
</dbReference>
<gene>
    <name evidence="6" type="ORF">ACFPCY_20625</name>
</gene>
<dbReference type="InterPro" id="IPR036388">
    <property type="entry name" value="WH-like_DNA-bd_sf"/>
</dbReference>
<keyword evidence="3" id="KW-0238">DNA-binding</keyword>
<dbReference type="Pfam" id="PF03466">
    <property type="entry name" value="LysR_substrate"/>
    <property type="match status" value="1"/>
</dbReference>
<dbReference type="RefSeq" id="WP_378257460.1">
    <property type="nucleotide sequence ID" value="NZ_JBHSIT010000005.1"/>
</dbReference>
<reference evidence="7" key="1">
    <citation type="journal article" date="2019" name="Int. J. Syst. Evol. Microbiol.">
        <title>The Global Catalogue of Microorganisms (GCM) 10K type strain sequencing project: providing services to taxonomists for standard genome sequencing and annotation.</title>
        <authorList>
            <consortium name="The Broad Institute Genomics Platform"/>
            <consortium name="The Broad Institute Genome Sequencing Center for Infectious Disease"/>
            <person name="Wu L."/>
            <person name="Ma J."/>
        </authorList>
    </citation>
    <scope>NUCLEOTIDE SEQUENCE [LARGE SCALE GENOMIC DNA]</scope>
    <source>
        <strain evidence="7">KLKA75</strain>
    </source>
</reference>
<dbReference type="Pfam" id="PF00126">
    <property type="entry name" value="HTH_1"/>
    <property type="match status" value="1"/>
</dbReference>
<dbReference type="PRINTS" id="PR00039">
    <property type="entry name" value="HTHLYSR"/>
</dbReference>
<dbReference type="SUPFAM" id="SSF46785">
    <property type="entry name" value="Winged helix' DNA-binding domain"/>
    <property type="match status" value="1"/>
</dbReference>
<dbReference type="Gene3D" id="1.10.10.10">
    <property type="entry name" value="Winged helix-like DNA-binding domain superfamily/Winged helix DNA-binding domain"/>
    <property type="match status" value="1"/>
</dbReference>
<dbReference type="PANTHER" id="PTHR30346">
    <property type="entry name" value="TRANSCRIPTIONAL DUAL REGULATOR HCAR-RELATED"/>
    <property type="match status" value="1"/>
</dbReference>
<sequence>MERHEIETFLTLAEELHFRRTAERLGLAQGRVSQIIKKLERRIGAPLFERTSRHVRTTPLGEQLAEELRPHVDGIRQALQRAVDAGRGVGGVLRAGFLGAAAGQLLLETVGTFTDRHPDCAVQIAETQWHDTVSRLVQREVDVQFIDLLFAGHPALTAGPALLTEPRMLAVPADHALAAERSVPLAMLADHPLIQGLTDAPHTFRTDRFPHRTPDGRPVTPGPQAASFGEALTLIAAGKGVFPVGAHAARFYPRPDIAYVPIHDAPPIAWGPVWLTANSSERIREFVRAAKDANTATA</sequence>
<dbReference type="InterPro" id="IPR036390">
    <property type="entry name" value="WH_DNA-bd_sf"/>
</dbReference>
<evidence type="ECO:0000313" key="7">
    <source>
        <dbReference type="Proteomes" id="UP001595872"/>
    </source>
</evidence>
<keyword evidence="2" id="KW-0805">Transcription regulation</keyword>
<dbReference type="CDD" id="cd08414">
    <property type="entry name" value="PBP2_LTTR_aromatics_like"/>
    <property type="match status" value="1"/>
</dbReference>
<organism evidence="6 7">
    <name type="scientific">Actinomadura gamaensis</name>
    <dbReference type="NCBI Taxonomy" id="1763541"/>
    <lineage>
        <taxon>Bacteria</taxon>
        <taxon>Bacillati</taxon>
        <taxon>Actinomycetota</taxon>
        <taxon>Actinomycetes</taxon>
        <taxon>Streptosporangiales</taxon>
        <taxon>Thermomonosporaceae</taxon>
        <taxon>Actinomadura</taxon>
    </lineage>
</organism>
<dbReference type="PROSITE" id="PS50931">
    <property type="entry name" value="HTH_LYSR"/>
    <property type="match status" value="1"/>
</dbReference>
<evidence type="ECO:0000256" key="3">
    <source>
        <dbReference type="ARBA" id="ARBA00023125"/>
    </source>
</evidence>
<evidence type="ECO:0000256" key="4">
    <source>
        <dbReference type="ARBA" id="ARBA00023163"/>
    </source>
</evidence>
<dbReference type="Proteomes" id="UP001595872">
    <property type="component" value="Unassembled WGS sequence"/>
</dbReference>
<feature type="domain" description="HTH lysR-type" evidence="5">
    <location>
        <begin position="1"/>
        <end position="58"/>
    </location>
</feature>
<dbReference type="Gene3D" id="3.40.190.10">
    <property type="entry name" value="Periplasmic binding protein-like II"/>
    <property type="match status" value="2"/>
</dbReference>
<proteinExistence type="inferred from homology"/>
<evidence type="ECO:0000256" key="1">
    <source>
        <dbReference type="ARBA" id="ARBA00009437"/>
    </source>
</evidence>
<dbReference type="InterPro" id="IPR000847">
    <property type="entry name" value="LysR_HTH_N"/>
</dbReference>
<evidence type="ECO:0000313" key="6">
    <source>
        <dbReference type="EMBL" id="MFC4909739.1"/>
    </source>
</evidence>
<comment type="similarity">
    <text evidence="1">Belongs to the LysR transcriptional regulatory family.</text>
</comment>
<keyword evidence="7" id="KW-1185">Reference proteome</keyword>
<protein>
    <submittedName>
        <fullName evidence="6">LysR family transcriptional regulator</fullName>
    </submittedName>
</protein>
<keyword evidence="4" id="KW-0804">Transcription</keyword>
<name>A0ABV9U1J8_9ACTN</name>
<dbReference type="SUPFAM" id="SSF53850">
    <property type="entry name" value="Periplasmic binding protein-like II"/>
    <property type="match status" value="1"/>
</dbReference>